<dbReference type="GO" id="GO:0005524">
    <property type="term" value="F:ATP binding"/>
    <property type="evidence" value="ECO:0007669"/>
    <property type="project" value="InterPro"/>
</dbReference>
<dbReference type="InterPro" id="IPR003395">
    <property type="entry name" value="RecF/RecN/SMC_N"/>
</dbReference>
<evidence type="ECO:0000256" key="9">
    <source>
        <dbReference type="ARBA" id="ARBA00023306"/>
    </source>
</evidence>
<evidence type="ECO:0000256" key="1">
    <source>
        <dbReference type="ARBA" id="ARBA00004123"/>
    </source>
</evidence>
<organism evidence="14 15">
    <name type="scientific">Coemansia spiralis</name>
    <dbReference type="NCBI Taxonomy" id="417178"/>
    <lineage>
        <taxon>Eukaryota</taxon>
        <taxon>Fungi</taxon>
        <taxon>Fungi incertae sedis</taxon>
        <taxon>Zoopagomycota</taxon>
        <taxon>Kickxellomycotina</taxon>
        <taxon>Kickxellomycetes</taxon>
        <taxon>Kickxellales</taxon>
        <taxon>Kickxellaceae</taxon>
        <taxon>Coemansia</taxon>
    </lineage>
</organism>
<dbReference type="PANTHER" id="PTHR18937">
    <property type="entry name" value="STRUCTURAL MAINTENANCE OF CHROMOSOMES SMC FAMILY MEMBER"/>
    <property type="match status" value="1"/>
</dbReference>
<name>A0A9W8L0Z0_9FUNG</name>
<dbReference type="PIRSF" id="PIRSF005719">
    <property type="entry name" value="SMC"/>
    <property type="match status" value="1"/>
</dbReference>
<evidence type="ECO:0000256" key="7">
    <source>
        <dbReference type="ARBA" id="ARBA00023054"/>
    </source>
</evidence>
<dbReference type="GO" id="GO:0016887">
    <property type="term" value="F:ATP hydrolysis activity"/>
    <property type="evidence" value="ECO:0007669"/>
    <property type="project" value="InterPro"/>
</dbReference>
<dbReference type="Proteomes" id="UP001151518">
    <property type="component" value="Unassembled WGS sequence"/>
</dbReference>
<comment type="similarity">
    <text evidence="3">Belongs to the SMC family. SMC1 subfamily.</text>
</comment>
<dbReference type="InterPro" id="IPR027417">
    <property type="entry name" value="P-loop_NTPase"/>
</dbReference>
<dbReference type="InterPro" id="IPR024704">
    <property type="entry name" value="SMC"/>
</dbReference>
<dbReference type="GO" id="GO:0051301">
    <property type="term" value="P:cell division"/>
    <property type="evidence" value="ECO:0007669"/>
    <property type="project" value="UniProtKB-KW"/>
</dbReference>
<evidence type="ECO:0000256" key="12">
    <source>
        <dbReference type="SAM" id="MobiDB-lite"/>
    </source>
</evidence>
<dbReference type="SUPFAM" id="SSF52540">
    <property type="entry name" value="P-loop containing nucleoside triphosphate hydrolases"/>
    <property type="match status" value="2"/>
</dbReference>
<protein>
    <recommendedName>
        <fullName evidence="10">Structural maintenance of chromosomes protein</fullName>
    </recommendedName>
</protein>
<dbReference type="GO" id="GO:0005634">
    <property type="term" value="C:nucleus"/>
    <property type="evidence" value="ECO:0007669"/>
    <property type="project" value="UniProtKB-SubCell"/>
</dbReference>
<keyword evidence="8 10" id="KW-0539">Nucleus</keyword>
<sequence>MGRLVQLEVENFKSYRGHQVIGPFSSFTAVIGPNGAGKSNLMDAISFVLGVRSSHLRSSQLKDLVYRGRTIESRGGHVIDEAGDQTTRRAWVKAVYEDDGERTLVFQRSITAGGDSEYRINNRVVTLQTYNQTLESQNILVKAKNFLVFQGDVEAVASQSPKDLTRLVEQISGSWELQHEYAELEKRQDTAAEKSTFAYNKKRAVAAEVQSIIDQKKELELYESKVQLRTKLTVQHMLHKLFVAENRIQDIKTEISALHGGSIAQASNQRSHLDASLQAQQKSQAKAYKAVNRQERQIKLVEQKIESRQPQLAGLGEKVSHLQRKVKQIEENVSSARADVARQSSIVGALEDEYARVKDAESRFVEQLQGVHAQSGAQISPEVMAEYNRLSEELRSVAVEDTYRRDTLDRQIQILSEAARRASDKLDSLQSQREGLGASEHALAQQRQQAAAEVAAVEQEIQAAKRESEASKKEHDRLVRLEIELNEKLASVLKDLSQARADQRESAREARLKDMVSALQRIFTGVHGRLAELCKPTQHKYDAGIATVLGRHMDAIVVDSQSTAIECINYMKEQRAGQATFLPLDTLQPPQISDGLRNAHRGARLATDIMQYDASIETAVFHACGNALVCDSIDIAKYICYERKLDAKAVTLDGTVIHRSGLITGGTSSRGGHRAHAQRWEAAAVENLRKARDRLTEELHEIARERRKLAKDDALSNRLVGLQTRHQLSRETVDALTRKAQAVDTERKHLESLINEVEPVASQATAKVEQSKQEREQINMGIHVAAGPIFADFCKKLGIISLEIFEKQLLPATEAADERRLQFTTQLSRLDSQRAFEKQQLDEATANLDRLLLALESAKGSLGSLQLDMGKEQQEMSELVSQIADLRSELAELTSKYGDATEGVQSARQDLDQGQKEIDAMNKELTAKTTELERAVAEKGTVLRRCKIEDIPLPLLSGSLQALALEAGIGASTGSQLAESYMSQLSLGDTQDSIASLQGTDEIVVDYSSLPQQVKSGLPAAVEQRFNEDISRLSTEVDALNPNPHARERLEAARMRLNEIEAEHSAARQEAKDAKVAFQTVRKRRHDMFMRCYNHISTAIDHAYKALTQSPLFPLGGTAYLALEDPDSPYLAGVKYHAMPPLKRFRDMDQLSGGEKTVAALALLFSLQTFRPAPFFVLDEVDAALDLANVAKLANYLREHARSFASDSSSSSGHRGNDDVDAEASGDATPHYSLRQSARIKKTLDPEADATIQPAHDADFQFIVISLKQALFERAHSLVGIYRDQAQNSSQVLTMDLEQFPA</sequence>
<keyword evidence="6" id="KW-0498">Mitosis</keyword>
<comment type="caution">
    <text evidence="14">The sequence shown here is derived from an EMBL/GenBank/DDBJ whole genome shotgun (WGS) entry which is preliminary data.</text>
</comment>
<dbReference type="Gene3D" id="3.30.70.1620">
    <property type="match status" value="1"/>
</dbReference>
<feature type="region of interest" description="Disordered" evidence="12">
    <location>
        <begin position="1205"/>
        <end position="1232"/>
    </location>
</feature>
<dbReference type="GO" id="GO:0003677">
    <property type="term" value="F:DNA binding"/>
    <property type="evidence" value="ECO:0007669"/>
    <property type="project" value="TreeGrafter"/>
</dbReference>
<feature type="region of interest" description="Disordered" evidence="12">
    <location>
        <begin position="423"/>
        <end position="444"/>
    </location>
</feature>
<evidence type="ECO:0000256" key="4">
    <source>
        <dbReference type="ARBA" id="ARBA00022454"/>
    </source>
</evidence>
<feature type="coiled-coil region" evidence="11">
    <location>
        <begin position="685"/>
        <end position="712"/>
    </location>
</feature>
<dbReference type="CDD" id="cd03275">
    <property type="entry name" value="ABC_SMC1_euk"/>
    <property type="match status" value="1"/>
</dbReference>
<keyword evidence="5" id="KW-0132">Cell division</keyword>
<evidence type="ECO:0000259" key="13">
    <source>
        <dbReference type="SMART" id="SM00968"/>
    </source>
</evidence>
<dbReference type="PANTHER" id="PTHR18937:SF12">
    <property type="entry name" value="STRUCTURAL MAINTENANCE OF CHROMOSOMES PROTEIN"/>
    <property type="match status" value="1"/>
</dbReference>
<dbReference type="Pfam" id="PF06470">
    <property type="entry name" value="SMC_hinge"/>
    <property type="match status" value="1"/>
</dbReference>
<dbReference type="GO" id="GO:0008278">
    <property type="term" value="C:cohesin complex"/>
    <property type="evidence" value="ECO:0007669"/>
    <property type="project" value="InterPro"/>
</dbReference>
<accession>A0A9W8L0Z0</accession>
<feature type="domain" description="SMC hinge" evidence="13">
    <location>
        <begin position="524"/>
        <end position="640"/>
    </location>
</feature>
<dbReference type="SUPFAM" id="SSF75553">
    <property type="entry name" value="Smc hinge domain"/>
    <property type="match status" value="1"/>
</dbReference>
<keyword evidence="9" id="KW-0131">Cell cycle</keyword>
<dbReference type="Pfam" id="PF02463">
    <property type="entry name" value="SMC_N"/>
    <property type="match status" value="1"/>
</dbReference>
<evidence type="ECO:0000256" key="3">
    <source>
        <dbReference type="ARBA" id="ARBA00005597"/>
    </source>
</evidence>
<dbReference type="InterPro" id="IPR036277">
    <property type="entry name" value="SMC_hinge_sf"/>
</dbReference>
<keyword evidence="4" id="KW-0158">Chromosome</keyword>
<evidence type="ECO:0000256" key="6">
    <source>
        <dbReference type="ARBA" id="ARBA00022776"/>
    </source>
</evidence>
<feature type="coiled-coil region" evidence="11">
    <location>
        <begin position="1043"/>
        <end position="1077"/>
    </location>
</feature>
<evidence type="ECO:0000256" key="8">
    <source>
        <dbReference type="ARBA" id="ARBA00023242"/>
    </source>
</evidence>
<evidence type="ECO:0000256" key="11">
    <source>
        <dbReference type="SAM" id="Coils"/>
    </source>
</evidence>
<dbReference type="Gene3D" id="1.10.287.1490">
    <property type="match status" value="2"/>
</dbReference>
<dbReference type="SMART" id="SM00968">
    <property type="entry name" value="SMC_hinge"/>
    <property type="match status" value="1"/>
</dbReference>
<evidence type="ECO:0000313" key="15">
    <source>
        <dbReference type="Proteomes" id="UP001151518"/>
    </source>
</evidence>
<comment type="subcellular location">
    <subcellularLocation>
        <location evidence="2">Chromosome</location>
    </subcellularLocation>
    <subcellularLocation>
        <location evidence="1 10">Nucleus</location>
    </subcellularLocation>
</comment>
<feature type="coiled-coil region" evidence="11">
    <location>
        <begin position="827"/>
        <end position="938"/>
    </location>
</feature>
<evidence type="ECO:0000256" key="2">
    <source>
        <dbReference type="ARBA" id="ARBA00004286"/>
    </source>
</evidence>
<keyword evidence="7 11" id="KW-0175">Coiled coil</keyword>
<dbReference type="Gene3D" id="1.20.1060.20">
    <property type="match status" value="1"/>
</dbReference>
<dbReference type="GO" id="GO:0007062">
    <property type="term" value="P:sister chromatid cohesion"/>
    <property type="evidence" value="ECO:0007669"/>
    <property type="project" value="InterPro"/>
</dbReference>
<proteinExistence type="inferred from homology"/>
<dbReference type="InterPro" id="IPR028468">
    <property type="entry name" value="Smc1_ABC"/>
</dbReference>
<dbReference type="OrthoDB" id="5575062at2759"/>
<reference evidence="14" key="1">
    <citation type="submission" date="2022-07" db="EMBL/GenBank/DDBJ databases">
        <title>Phylogenomic reconstructions and comparative analyses of Kickxellomycotina fungi.</title>
        <authorList>
            <person name="Reynolds N.K."/>
            <person name="Stajich J.E."/>
            <person name="Barry K."/>
            <person name="Grigoriev I.V."/>
            <person name="Crous P."/>
            <person name="Smith M.E."/>
        </authorList>
    </citation>
    <scope>NUCLEOTIDE SEQUENCE</scope>
    <source>
        <strain evidence="14">NRRL 3115</strain>
    </source>
</reference>
<dbReference type="Gene3D" id="3.40.50.300">
    <property type="entry name" value="P-loop containing nucleotide triphosphate hydrolases"/>
    <property type="match status" value="2"/>
</dbReference>
<evidence type="ECO:0000256" key="5">
    <source>
        <dbReference type="ARBA" id="ARBA00022618"/>
    </source>
</evidence>
<gene>
    <name evidence="14" type="primary">SMC1</name>
    <name evidence="14" type="ORF">GGI25_000543</name>
</gene>
<dbReference type="InterPro" id="IPR010935">
    <property type="entry name" value="SMC_hinge"/>
</dbReference>
<dbReference type="EMBL" id="JANBTW010000004">
    <property type="protein sequence ID" value="KAJ2680570.1"/>
    <property type="molecule type" value="Genomic_DNA"/>
</dbReference>
<evidence type="ECO:0000256" key="10">
    <source>
        <dbReference type="PIRNR" id="PIRNR005719"/>
    </source>
</evidence>
<evidence type="ECO:0000313" key="14">
    <source>
        <dbReference type="EMBL" id="KAJ2680570.1"/>
    </source>
</evidence>
<feature type="coiled-coil region" evidence="11">
    <location>
        <begin position="312"/>
        <end position="339"/>
    </location>
</feature>